<name>A0AA38M687_9CUCU</name>
<evidence type="ECO:0000313" key="3">
    <source>
        <dbReference type="Proteomes" id="UP001168821"/>
    </source>
</evidence>
<organism evidence="2 3">
    <name type="scientific">Zophobas morio</name>
    <dbReference type="NCBI Taxonomy" id="2755281"/>
    <lineage>
        <taxon>Eukaryota</taxon>
        <taxon>Metazoa</taxon>
        <taxon>Ecdysozoa</taxon>
        <taxon>Arthropoda</taxon>
        <taxon>Hexapoda</taxon>
        <taxon>Insecta</taxon>
        <taxon>Pterygota</taxon>
        <taxon>Neoptera</taxon>
        <taxon>Endopterygota</taxon>
        <taxon>Coleoptera</taxon>
        <taxon>Polyphaga</taxon>
        <taxon>Cucujiformia</taxon>
        <taxon>Tenebrionidae</taxon>
        <taxon>Zophobas</taxon>
    </lineage>
</organism>
<comment type="caution">
    <text evidence="2">The sequence shown here is derived from an EMBL/GenBank/DDBJ whole genome shotgun (WGS) entry which is preliminary data.</text>
</comment>
<keyword evidence="3" id="KW-1185">Reference proteome</keyword>
<dbReference type="EMBL" id="JALNTZ010000008">
    <property type="protein sequence ID" value="KAJ3644107.1"/>
    <property type="molecule type" value="Genomic_DNA"/>
</dbReference>
<dbReference type="AlphaFoldDB" id="A0AA38M687"/>
<reference evidence="2" key="1">
    <citation type="journal article" date="2023" name="G3 (Bethesda)">
        <title>Whole genome assemblies of Zophobas morio and Tenebrio molitor.</title>
        <authorList>
            <person name="Kaur S."/>
            <person name="Stinson S.A."/>
            <person name="diCenzo G.C."/>
        </authorList>
    </citation>
    <scope>NUCLEOTIDE SEQUENCE</scope>
    <source>
        <strain evidence="2">QUZm001</strain>
    </source>
</reference>
<dbReference type="Proteomes" id="UP001168821">
    <property type="component" value="Unassembled WGS sequence"/>
</dbReference>
<gene>
    <name evidence="2" type="ORF">Zmor_026780</name>
</gene>
<feature type="compositionally biased region" description="Basic and acidic residues" evidence="1">
    <location>
        <begin position="95"/>
        <end position="106"/>
    </location>
</feature>
<accession>A0AA38M687</accession>
<sequence length="125" mass="13934">MVVSAGLQKTLVLRFGLYETLAFKPEHWSISSRVGSNRAEIHFANRHHYHQLEATAAVGSIPTKGSPPRCTELESTSNLDSIFGGESPPQSIPQDGRRNTISRTRDKVSGLHHFTSYPIHNSRLR</sequence>
<evidence type="ECO:0000313" key="2">
    <source>
        <dbReference type="EMBL" id="KAJ3644107.1"/>
    </source>
</evidence>
<protein>
    <submittedName>
        <fullName evidence="2">Uncharacterized protein</fullName>
    </submittedName>
</protein>
<proteinExistence type="predicted"/>
<evidence type="ECO:0000256" key="1">
    <source>
        <dbReference type="SAM" id="MobiDB-lite"/>
    </source>
</evidence>
<feature type="region of interest" description="Disordered" evidence="1">
    <location>
        <begin position="58"/>
        <end position="106"/>
    </location>
</feature>